<keyword evidence="5" id="KW-0067">ATP-binding</keyword>
<dbReference type="PROSITE" id="PS00109">
    <property type="entry name" value="PROTEIN_KINASE_TYR"/>
    <property type="match status" value="1"/>
</dbReference>
<protein>
    <recommendedName>
        <fullName evidence="1">non-specific serine/threonine protein kinase</fullName>
        <ecNumber evidence="1">2.7.11.1</ecNumber>
    </recommendedName>
</protein>
<name>A0A4Q9GVQ3_9MICO</name>
<evidence type="ECO:0000256" key="2">
    <source>
        <dbReference type="ARBA" id="ARBA00022679"/>
    </source>
</evidence>
<dbReference type="GO" id="GO:0005524">
    <property type="term" value="F:ATP binding"/>
    <property type="evidence" value="ECO:0007669"/>
    <property type="project" value="UniProtKB-KW"/>
</dbReference>
<reference evidence="9" key="1">
    <citation type="submission" date="2019-02" db="EMBL/GenBank/DDBJ databases">
        <title>Glaciihabitans arcticus sp. nov., a psychrotolerant bacterium isolated from polar soil.</title>
        <authorList>
            <person name="Dahal R.H."/>
        </authorList>
    </citation>
    <scope>NUCLEOTIDE SEQUENCE [LARGE SCALE GENOMIC DNA]</scope>
    <source>
        <strain evidence="9">RP-3-7</strain>
    </source>
</reference>
<evidence type="ECO:0000256" key="1">
    <source>
        <dbReference type="ARBA" id="ARBA00012513"/>
    </source>
</evidence>
<evidence type="ECO:0000259" key="7">
    <source>
        <dbReference type="PROSITE" id="PS50011"/>
    </source>
</evidence>
<dbReference type="InterPro" id="IPR000719">
    <property type="entry name" value="Prot_kinase_dom"/>
</dbReference>
<keyword evidence="8" id="KW-0723">Serine/threonine-protein kinase</keyword>
<dbReference type="PROSITE" id="PS50011">
    <property type="entry name" value="PROTEIN_KINASE_DOM"/>
    <property type="match status" value="1"/>
</dbReference>
<dbReference type="GO" id="GO:0004674">
    <property type="term" value="F:protein serine/threonine kinase activity"/>
    <property type="evidence" value="ECO:0007669"/>
    <property type="project" value="UniProtKB-KW"/>
</dbReference>
<evidence type="ECO:0000313" key="8">
    <source>
        <dbReference type="EMBL" id="TBN58334.1"/>
    </source>
</evidence>
<keyword evidence="3" id="KW-0547">Nucleotide-binding</keyword>
<keyword evidence="9" id="KW-1185">Reference proteome</keyword>
<dbReference type="InterPro" id="IPR008266">
    <property type="entry name" value="Tyr_kinase_AS"/>
</dbReference>
<dbReference type="InterPro" id="IPR011009">
    <property type="entry name" value="Kinase-like_dom_sf"/>
</dbReference>
<organism evidence="8 9">
    <name type="scientific">Glaciihabitans arcticus</name>
    <dbReference type="NCBI Taxonomy" id="2668039"/>
    <lineage>
        <taxon>Bacteria</taxon>
        <taxon>Bacillati</taxon>
        <taxon>Actinomycetota</taxon>
        <taxon>Actinomycetes</taxon>
        <taxon>Micrococcales</taxon>
        <taxon>Microbacteriaceae</taxon>
        <taxon>Glaciihabitans</taxon>
    </lineage>
</organism>
<sequence length="314" mass="34259">MADSTMPPTIRRCVSMNNPVTPTPLVAPLLLDRYRPQSLIARGGSARVYLGKDTTLGRDVAIKVFNAGVDLDGYREEIELLARLSHHGVVSIVDAGIDDSSANDPRPFLVMELIRGRTLRAALAQHPLSSRQVSEMAFEVAEALDYVHAQGVVHRDVTPANIMLTDYGTPLSRPRARLTDFGIAVTSERAMGPTGLIEGTTAYLSPEQARNEPLTSATDIYSLGLVMLESFTGERSFATVGRNGAAVRVEGEPVIPKQIGRSWRALLRDMTRQEPFERPTALEAANAIRAALRQSTRSTGPIRLRSTQGLRPNH</sequence>
<evidence type="ECO:0000256" key="6">
    <source>
        <dbReference type="SAM" id="MobiDB-lite"/>
    </source>
</evidence>
<dbReference type="CDD" id="cd14014">
    <property type="entry name" value="STKc_PknB_like"/>
    <property type="match status" value="1"/>
</dbReference>
<keyword evidence="4 8" id="KW-0418">Kinase</keyword>
<dbReference type="EC" id="2.7.11.1" evidence="1"/>
<comment type="caution">
    <text evidence="8">The sequence shown here is derived from an EMBL/GenBank/DDBJ whole genome shotgun (WGS) entry which is preliminary data.</text>
</comment>
<dbReference type="Gene3D" id="3.30.200.20">
    <property type="entry name" value="Phosphorylase Kinase, domain 1"/>
    <property type="match status" value="1"/>
</dbReference>
<accession>A0A4Q9GVQ3</accession>
<dbReference type="Gene3D" id="1.10.510.10">
    <property type="entry name" value="Transferase(Phosphotransferase) domain 1"/>
    <property type="match status" value="1"/>
</dbReference>
<feature type="compositionally biased region" description="Polar residues" evidence="6">
    <location>
        <begin position="294"/>
        <end position="314"/>
    </location>
</feature>
<feature type="domain" description="Protein kinase" evidence="7">
    <location>
        <begin position="34"/>
        <end position="292"/>
    </location>
</feature>
<keyword evidence="2" id="KW-0808">Transferase</keyword>
<feature type="region of interest" description="Disordered" evidence="6">
    <location>
        <begin position="292"/>
        <end position="314"/>
    </location>
</feature>
<dbReference type="EMBL" id="SISG01000001">
    <property type="protein sequence ID" value="TBN58334.1"/>
    <property type="molecule type" value="Genomic_DNA"/>
</dbReference>
<evidence type="ECO:0000313" key="9">
    <source>
        <dbReference type="Proteomes" id="UP000294194"/>
    </source>
</evidence>
<gene>
    <name evidence="8" type="ORF">EYE40_13550</name>
</gene>
<dbReference type="PANTHER" id="PTHR43671:SF13">
    <property type="entry name" value="SERINE_THREONINE-PROTEIN KINASE NEK2"/>
    <property type="match status" value="1"/>
</dbReference>
<evidence type="ECO:0000256" key="4">
    <source>
        <dbReference type="ARBA" id="ARBA00022777"/>
    </source>
</evidence>
<dbReference type="AlphaFoldDB" id="A0A4Q9GVQ3"/>
<evidence type="ECO:0000256" key="3">
    <source>
        <dbReference type="ARBA" id="ARBA00022741"/>
    </source>
</evidence>
<dbReference type="InterPro" id="IPR050660">
    <property type="entry name" value="NEK_Ser/Thr_kinase"/>
</dbReference>
<dbReference type="PANTHER" id="PTHR43671">
    <property type="entry name" value="SERINE/THREONINE-PROTEIN KINASE NEK"/>
    <property type="match status" value="1"/>
</dbReference>
<proteinExistence type="predicted"/>
<dbReference type="Pfam" id="PF00069">
    <property type="entry name" value="Pkinase"/>
    <property type="match status" value="1"/>
</dbReference>
<dbReference type="SUPFAM" id="SSF56112">
    <property type="entry name" value="Protein kinase-like (PK-like)"/>
    <property type="match status" value="1"/>
</dbReference>
<dbReference type="Proteomes" id="UP000294194">
    <property type="component" value="Unassembled WGS sequence"/>
</dbReference>
<evidence type="ECO:0000256" key="5">
    <source>
        <dbReference type="ARBA" id="ARBA00022840"/>
    </source>
</evidence>